<sequence length="167" mass="18552">MSAVAVVTTISAVTPRTVAIAEAALVLGPRNRPLDRGDIVRITAELHLTGKRIGHHFRRRSLDCIACRIAANGRSGVTLRFGTRSTHLLWRARAIRTTSSLFIDWRVRIAHLWSTGVDRVCLRLPRAAGVFSTRSSTWRTAARRSRGFRLGRRLVIGFFAHNETASG</sequence>
<name>A0A6J4HCK9_9BACT</name>
<proteinExistence type="predicted"/>
<gene>
    <name evidence="1" type="ORF">AVDCRST_MAG42-565</name>
</gene>
<accession>A0A6J4HCK9</accession>
<protein>
    <submittedName>
        <fullName evidence="1">Uncharacterized protein</fullName>
    </submittedName>
</protein>
<evidence type="ECO:0000313" key="1">
    <source>
        <dbReference type="EMBL" id="CAA9220699.1"/>
    </source>
</evidence>
<dbReference type="EMBL" id="CADCTA010000037">
    <property type="protein sequence ID" value="CAA9220699.1"/>
    <property type="molecule type" value="Genomic_DNA"/>
</dbReference>
<organism evidence="1">
    <name type="scientific">uncultured Chthoniobacterales bacterium</name>
    <dbReference type="NCBI Taxonomy" id="1836801"/>
    <lineage>
        <taxon>Bacteria</taxon>
        <taxon>Pseudomonadati</taxon>
        <taxon>Verrucomicrobiota</taxon>
        <taxon>Spartobacteria</taxon>
        <taxon>Chthoniobacterales</taxon>
        <taxon>environmental samples</taxon>
    </lineage>
</organism>
<reference evidence="1" key="1">
    <citation type="submission" date="2020-02" db="EMBL/GenBank/DDBJ databases">
        <authorList>
            <person name="Meier V. D."/>
        </authorList>
    </citation>
    <scope>NUCLEOTIDE SEQUENCE</scope>
    <source>
        <strain evidence="1">AVDCRST_MAG42</strain>
    </source>
</reference>
<dbReference type="AlphaFoldDB" id="A0A6J4HCK9"/>